<feature type="region of interest" description="Disordered" evidence="1">
    <location>
        <begin position="38"/>
        <end position="83"/>
    </location>
</feature>
<protein>
    <submittedName>
        <fullName evidence="2">Uncharacterized protein</fullName>
    </submittedName>
</protein>
<sequence length="216" mass="24076">MPGEHYWPSNDRFGSETEEAWLAQATCVSRAMAKASYTTHCSPTPRFTHPRRDCGPHQSRTRNDLNKPQRTQPNSNENVEESTKPTIVLPLITVWLQVRVLPGPPKINSLGRFHFAPSEAPHQKRLSSLLLDVLQQSTNYRCASDLATMSPLDRRFGGFIAKKAKHRDDYVSQVSACSIAVFAPVSGPNSVEEGVLQRTALLWVLPGRKRNAAVYG</sequence>
<evidence type="ECO:0000313" key="2">
    <source>
        <dbReference type="EMBL" id="MEH2558070.1"/>
    </source>
</evidence>
<dbReference type="Proteomes" id="UP001364224">
    <property type="component" value="Unassembled WGS sequence"/>
</dbReference>
<dbReference type="EMBL" id="JAZHRV010000001">
    <property type="protein sequence ID" value="MEH2558070.1"/>
    <property type="molecule type" value="Genomic_DNA"/>
</dbReference>
<comment type="caution">
    <text evidence="2">The sequence shown here is derived from an EMBL/GenBank/DDBJ whole genome shotgun (WGS) entry which is preliminary data.</text>
</comment>
<name>A0ABU8BHQ1_9BRAD</name>
<gene>
    <name evidence="2" type="ORF">V1286_005599</name>
</gene>
<evidence type="ECO:0000256" key="1">
    <source>
        <dbReference type="SAM" id="MobiDB-lite"/>
    </source>
</evidence>
<organism evidence="2 3">
    <name type="scientific">Bradyrhizobium algeriense</name>
    <dbReference type="NCBI Taxonomy" id="634784"/>
    <lineage>
        <taxon>Bacteria</taxon>
        <taxon>Pseudomonadati</taxon>
        <taxon>Pseudomonadota</taxon>
        <taxon>Alphaproteobacteria</taxon>
        <taxon>Hyphomicrobiales</taxon>
        <taxon>Nitrobacteraceae</taxon>
        <taxon>Bradyrhizobium</taxon>
    </lineage>
</organism>
<keyword evidence="3" id="KW-1185">Reference proteome</keyword>
<reference evidence="2 3" key="1">
    <citation type="submission" date="2024-02" db="EMBL/GenBank/DDBJ databases">
        <title>Adaptive strategies in a cosmopolitan and abundant soil bacterium.</title>
        <authorList>
            <person name="Carini P."/>
        </authorList>
    </citation>
    <scope>NUCLEOTIDE SEQUENCE [LARGE SCALE GENOMIC DNA]</scope>
    <source>
        <strain evidence="2 3">AZCC 1608</strain>
    </source>
</reference>
<evidence type="ECO:0000313" key="3">
    <source>
        <dbReference type="Proteomes" id="UP001364224"/>
    </source>
</evidence>
<feature type="compositionally biased region" description="Basic and acidic residues" evidence="1">
    <location>
        <begin position="50"/>
        <end position="67"/>
    </location>
</feature>
<feature type="compositionally biased region" description="Polar residues" evidence="1">
    <location>
        <begin position="68"/>
        <end position="77"/>
    </location>
</feature>
<proteinExistence type="predicted"/>
<accession>A0ABU8BHQ1</accession>